<reference evidence="2 3" key="1">
    <citation type="submission" date="2019-03" db="EMBL/GenBank/DDBJ databases">
        <title>This is whole genome sequence of Paenibacillus sp MS74 strain.</title>
        <authorList>
            <person name="Trinh H.N."/>
        </authorList>
    </citation>
    <scope>NUCLEOTIDE SEQUENCE [LARGE SCALE GENOMIC DNA]</scope>
    <source>
        <strain evidence="2 3">MS74</strain>
    </source>
</reference>
<dbReference type="AlphaFoldDB" id="A0A4V2ZRT5"/>
<feature type="domain" description="DUF3870" evidence="1">
    <location>
        <begin position="2"/>
        <end position="92"/>
    </location>
</feature>
<evidence type="ECO:0000313" key="2">
    <source>
        <dbReference type="EMBL" id="TDF89748.1"/>
    </source>
</evidence>
<dbReference type="InterPro" id="IPR024617">
    <property type="entry name" value="DUF3870"/>
</dbReference>
<organism evidence="2 3">
    <name type="scientific">Paenibacillus piri</name>
    <dbReference type="NCBI Taxonomy" id="2547395"/>
    <lineage>
        <taxon>Bacteria</taxon>
        <taxon>Bacillati</taxon>
        <taxon>Bacillota</taxon>
        <taxon>Bacilli</taxon>
        <taxon>Bacillales</taxon>
        <taxon>Paenibacillaceae</taxon>
        <taxon>Paenibacillus</taxon>
    </lineage>
</organism>
<dbReference type="EMBL" id="SMRT01000036">
    <property type="protein sequence ID" value="TDF89748.1"/>
    <property type="molecule type" value="Genomic_DNA"/>
</dbReference>
<protein>
    <submittedName>
        <fullName evidence="2">DUF3870 domain-containing protein</fullName>
    </submittedName>
</protein>
<dbReference type="Proteomes" id="UP000295636">
    <property type="component" value="Unassembled WGS sequence"/>
</dbReference>
<sequence>MTGIARVPKGIPFSDQYETLSIVVIVDKKYGVILKAECPLLTKTARDFIENLLVGHSLRDGIDEVVQFIREDYIGPIHNAIIGGLKDLHRRFVEFENVN</sequence>
<comment type="caution">
    <text evidence="2">The sequence shown here is derived from an EMBL/GenBank/DDBJ whole genome shotgun (WGS) entry which is preliminary data.</text>
</comment>
<gene>
    <name evidence="2" type="ORF">E1757_34540</name>
</gene>
<dbReference type="Pfam" id="PF12986">
    <property type="entry name" value="DUF3870"/>
    <property type="match status" value="1"/>
</dbReference>
<evidence type="ECO:0000259" key="1">
    <source>
        <dbReference type="Pfam" id="PF12986"/>
    </source>
</evidence>
<name>A0A4V2ZRT5_9BACL</name>
<accession>A0A4V2ZRT5</accession>
<evidence type="ECO:0000313" key="3">
    <source>
        <dbReference type="Proteomes" id="UP000295636"/>
    </source>
</evidence>
<keyword evidence="3" id="KW-1185">Reference proteome</keyword>
<proteinExistence type="predicted"/>
<dbReference type="OrthoDB" id="7061730at2"/>